<dbReference type="OrthoDB" id="5396at2759"/>
<reference evidence="2" key="1">
    <citation type="submission" date="2022-12" db="EMBL/GenBank/DDBJ databases">
        <authorList>
            <person name="Petersen C."/>
        </authorList>
    </citation>
    <scope>NUCLEOTIDE SEQUENCE</scope>
    <source>
        <strain evidence="2">IBT 17660</strain>
    </source>
</reference>
<protein>
    <submittedName>
        <fullName evidence="2">Uncharacterized protein</fullName>
    </submittedName>
</protein>
<dbReference type="EMBL" id="JAPWDO010000001">
    <property type="protein sequence ID" value="KAJ5486742.1"/>
    <property type="molecule type" value="Genomic_DNA"/>
</dbReference>
<dbReference type="Pfam" id="PF04199">
    <property type="entry name" value="Cyclase"/>
    <property type="match status" value="1"/>
</dbReference>
<reference evidence="2" key="2">
    <citation type="journal article" date="2023" name="IMA Fungus">
        <title>Comparative genomic study of the Penicillium genus elucidates a diverse pangenome and 15 lateral gene transfer events.</title>
        <authorList>
            <person name="Petersen C."/>
            <person name="Sorensen T."/>
            <person name="Nielsen M.R."/>
            <person name="Sondergaard T.E."/>
            <person name="Sorensen J.L."/>
            <person name="Fitzpatrick D.A."/>
            <person name="Frisvad J.C."/>
            <person name="Nielsen K.L."/>
        </authorList>
    </citation>
    <scope>NUCLEOTIDE SEQUENCE</scope>
    <source>
        <strain evidence="2">IBT 17660</strain>
    </source>
</reference>
<evidence type="ECO:0000256" key="1">
    <source>
        <dbReference type="ARBA" id="ARBA00007865"/>
    </source>
</evidence>
<gene>
    <name evidence="2" type="ORF">N7530_001042</name>
</gene>
<dbReference type="Gene3D" id="3.50.30.50">
    <property type="entry name" value="Putative cyclase"/>
    <property type="match status" value="1"/>
</dbReference>
<dbReference type="InterPro" id="IPR007325">
    <property type="entry name" value="KFase/CYL"/>
</dbReference>
<name>A0A9W9X9H6_9EURO</name>
<evidence type="ECO:0000313" key="3">
    <source>
        <dbReference type="Proteomes" id="UP001147760"/>
    </source>
</evidence>
<dbReference type="Proteomes" id="UP001147760">
    <property type="component" value="Unassembled WGS sequence"/>
</dbReference>
<dbReference type="GO" id="GO:0019441">
    <property type="term" value="P:L-tryptophan catabolic process to kynurenine"/>
    <property type="evidence" value="ECO:0007669"/>
    <property type="project" value="InterPro"/>
</dbReference>
<dbReference type="InterPro" id="IPR037175">
    <property type="entry name" value="KFase_sf"/>
</dbReference>
<dbReference type="GO" id="GO:0004061">
    <property type="term" value="F:arylformamidase activity"/>
    <property type="evidence" value="ECO:0007669"/>
    <property type="project" value="InterPro"/>
</dbReference>
<accession>A0A9W9X9H6</accession>
<proteinExistence type="inferred from homology"/>
<comment type="similarity">
    <text evidence="1">Belongs to the Cyclase 1 superfamily.</text>
</comment>
<evidence type="ECO:0000313" key="2">
    <source>
        <dbReference type="EMBL" id="KAJ5486742.1"/>
    </source>
</evidence>
<dbReference type="PANTHER" id="PTHR34861">
    <property type="match status" value="1"/>
</dbReference>
<dbReference type="AlphaFoldDB" id="A0A9W9X9H6"/>
<keyword evidence="3" id="KW-1185">Reference proteome</keyword>
<organism evidence="2 3">
    <name type="scientific">Penicillium desertorum</name>
    <dbReference type="NCBI Taxonomy" id="1303715"/>
    <lineage>
        <taxon>Eukaryota</taxon>
        <taxon>Fungi</taxon>
        <taxon>Dikarya</taxon>
        <taxon>Ascomycota</taxon>
        <taxon>Pezizomycotina</taxon>
        <taxon>Eurotiomycetes</taxon>
        <taxon>Eurotiomycetidae</taxon>
        <taxon>Eurotiales</taxon>
        <taxon>Aspergillaceae</taxon>
        <taxon>Penicillium</taxon>
    </lineage>
</organism>
<sequence length="127" mass="13661">MELEAVAALQGITFQAGDILLIRFGVTETIGQMTGAEQAAAMRSGTMCGLDGSKEMVRWLWNRHFAAIASDNMAVEAMSLIIDGVEQPTYELVLHQWASRQYSFLLTSSPVNFPGAIASPANGLAIL</sequence>
<comment type="caution">
    <text evidence="2">The sequence shown here is derived from an EMBL/GenBank/DDBJ whole genome shotgun (WGS) entry which is preliminary data.</text>
</comment>